<evidence type="ECO:0000313" key="2">
    <source>
        <dbReference type="EMBL" id="CAE7302461.1"/>
    </source>
</evidence>
<proteinExistence type="predicted"/>
<organism evidence="2 3">
    <name type="scientific">Symbiodinium natans</name>
    <dbReference type="NCBI Taxonomy" id="878477"/>
    <lineage>
        <taxon>Eukaryota</taxon>
        <taxon>Sar</taxon>
        <taxon>Alveolata</taxon>
        <taxon>Dinophyceae</taxon>
        <taxon>Suessiales</taxon>
        <taxon>Symbiodiniaceae</taxon>
        <taxon>Symbiodinium</taxon>
    </lineage>
</organism>
<evidence type="ECO:0000313" key="3">
    <source>
        <dbReference type="Proteomes" id="UP000604046"/>
    </source>
</evidence>
<gene>
    <name evidence="2" type="ORF">SNAT2548_LOCUS15909</name>
</gene>
<dbReference type="OrthoDB" id="424892at2759"/>
<dbReference type="GO" id="GO:0019825">
    <property type="term" value="F:oxygen binding"/>
    <property type="evidence" value="ECO:0007669"/>
    <property type="project" value="InterPro"/>
</dbReference>
<comment type="caution">
    <text evidence="2">The sequence shown here is derived from an EMBL/GenBank/DDBJ whole genome shotgun (WGS) entry which is preliminary data.</text>
</comment>
<evidence type="ECO:0000256" key="1">
    <source>
        <dbReference type="SAM" id="MobiDB-lite"/>
    </source>
</evidence>
<keyword evidence="3" id="KW-1185">Reference proteome</keyword>
<sequence length="349" mass="39875">MLEEVRQTWGALQRRPNVAKDLLRSLSEALPTTLHMFKRSTTVWQSLDGVFAALGDPELLRPRIEFLALRHMNLQIEADDLEAFKILLVDMANSHLGTSEAFQGAGEVLDAVGRSMIATRKHYSGRIRVLLKSWKGIRVAGQDSSPTNPLDSTSFEEDKPEKSFKDLERSPTLIDPKTMDVKKAEGFMPSTFEEMAHFNASVMGLGSPSWLSDFVHSMDALVLNIGNIARLREECDVLSVLLWRHSRTEKVDIHGFQSVLFASLRALLQQEEAWRWFWQCLESFLDAKLPLSQCSMDDVEAAEFRLEVWEDFIRICPEYQELSFRFVLQLHKGMGHLRSLGTFLARRTF</sequence>
<dbReference type="Gene3D" id="1.10.490.10">
    <property type="entry name" value="Globins"/>
    <property type="match status" value="1"/>
</dbReference>
<feature type="compositionally biased region" description="Basic and acidic residues" evidence="1">
    <location>
        <begin position="156"/>
        <end position="169"/>
    </location>
</feature>
<protein>
    <submittedName>
        <fullName evidence="2">Uncharacterized protein</fullName>
    </submittedName>
</protein>
<dbReference type="AlphaFoldDB" id="A0A812NKU5"/>
<reference evidence="2" key="1">
    <citation type="submission" date="2021-02" db="EMBL/GenBank/DDBJ databases">
        <authorList>
            <person name="Dougan E. K."/>
            <person name="Rhodes N."/>
            <person name="Thang M."/>
            <person name="Chan C."/>
        </authorList>
    </citation>
    <scope>NUCLEOTIDE SEQUENCE</scope>
</reference>
<dbReference type="SUPFAM" id="SSF46458">
    <property type="entry name" value="Globin-like"/>
    <property type="match status" value="1"/>
</dbReference>
<dbReference type="InterPro" id="IPR044399">
    <property type="entry name" value="Mb-like_M"/>
</dbReference>
<feature type="region of interest" description="Disordered" evidence="1">
    <location>
        <begin position="142"/>
        <end position="169"/>
    </location>
</feature>
<name>A0A812NKU5_9DINO</name>
<dbReference type="Proteomes" id="UP000604046">
    <property type="component" value="Unassembled WGS sequence"/>
</dbReference>
<feature type="compositionally biased region" description="Polar residues" evidence="1">
    <location>
        <begin position="142"/>
        <end position="153"/>
    </location>
</feature>
<dbReference type="InterPro" id="IPR009050">
    <property type="entry name" value="Globin-like_sf"/>
</dbReference>
<dbReference type="GO" id="GO:0020037">
    <property type="term" value="F:heme binding"/>
    <property type="evidence" value="ECO:0007669"/>
    <property type="project" value="InterPro"/>
</dbReference>
<dbReference type="EMBL" id="CAJNDS010002068">
    <property type="protein sequence ID" value="CAE7302461.1"/>
    <property type="molecule type" value="Genomic_DNA"/>
</dbReference>
<accession>A0A812NKU5</accession>
<dbReference type="InterPro" id="IPR012292">
    <property type="entry name" value="Globin/Proto"/>
</dbReference>
<dbReference type="CDD" id="cd01040">
    <property type="entry name" value="Mb-like"/>
    <property type="match status" value="1"/>
</dbReference>